<evidence type="ECO:0000313" key="1">
    <source>
        <dbReference type="EMBL" id="RGU26093.1"/>
    </source>
</evidence>
<evidence type="ECO:0000313" key="2">
    <source>
        <dbReference type="Proteomes" id="UP000283765"/>
    </source>
</evidence>
<gene>
    <name evidence="1" type="ORF">DWW89_06520</name>
</gene>
<reference evidence="1 2" key="1">
    <citation type="submission" date="2018-08" db="EMBL/GenBank/DDBJ databases">
        <title>A genome reference for cultivated species of the human gut microbiota.</title>
        <authorList>
            <person name="Zou Y."/>
            <person name="Xue W."/>
            <person name="Luo G."/>
        </authorList>
    </citation>
    <scope>NUCLEOTIDE SEQUENCE [LARGE SCALE GENOMIC DNA]</scope>
    <source>
        <strain evidence="1 2">AF17-27</strain>
    </source>
</reference>
<sequence length="114" mass="12968">MRVISQHGNVDLPYEQIVVCHAMENVIALYNGEKYVLGEYSSKEKAYKAMEMLREAYVGMPIVMQNVAISEDVAKEFEGLKKCGVMVQTENQPSRVDFISNAIFQFPQDDEIEV</sequence>
<proteinExistence type="predicted"/>
<dbReference type="RefSeq" id="WP_117993503.1">
    <property type="nucleotide sequence ID" value="NZ_QRXR01000008.1"/>
</dbReference>
<name>A0A412RQW4_9FIRM</name>
<organism evidence="1 2">
    <name type="scientific">Agathobacter rectalis</name>
    <dbReference type="NCBI Taxonomy" id="39491"/>
    <lineage>
        <taxon>Bacteria</taxon>
        <taxon>Bacillati</taxon>
        <taxon>Bacillota</taxon>
        <taxon>Clostridia</taxon>
        <taxon>Lachnospirales</taxon>
        <taxon>Lachnospiraceae</taxon>
        <taxon>Agathobacter</taxon>
    </lineage>
</organism>
<dbReference type="EMBL" id="QRXR01000008">
    <property type="protein sequence ID" value="RGU26093.1"/>
    <property type="molecule type" value="Genomic_DNA"/>
</dbReference>
<accession>A0A412RQW4</accession>
<protein>
    <submittedName>
        <fullName evidence="1">Uncharacterized protein</fullName>
    </submittedName>
</protein>
<dbReference type="AlphaFoldDB" id="A0A412RQW4"/>
<dbReference type="Proteomes" id="UP000283765">
    <property type="component" value="Unassembled WGS sequence"/>
</dbReference>
<comment type="caution">
    <text evidence="1">The sequence shown here is derived from an EMBL/GenBank/DDBJ whole genome shotgun (WGS) entry which is preliminary data.</text>
</comment>